<dbReference type="Pfam" id="PF07963">
    <property type="entry name" value="N_methyl"/>
    <property type="match status" value="1"/>
</dbReference>
<dbReference type="InterPro" id="IPR012902">
    <property type="entry name" value="N_methyl_site"/>
</dbReference>
<organism evidence="2 3">
    <name type="scientific">Idiomarina abyssalis</name>
    <dbReference type="NCBI Taxonomy" id="86102"/>
    <lineage>
        <taxon>Bacteria</taxon>
        <taxon>Pseudomonadati</taxon>
        <taxon>Pseudomonadota</taxon>
        <taxon>Gammaproteobacteria</taxon>
        <taxon>Alteromonadales</taxon>
        <taxon>Idiomarinaceae</taxon>
        <taxon>Idiomarina</taxon>
    </lineage>
</organism>
<feature type="transmembrane region" description="Helical" evidence="1">
    <location>
        <begin position="12"/>
        <end position="37"/>
    </location>
</feature>
<dbReference type="EMBL" id="JAEMOS010000033">
    <property type="protein sequence ID" value="MBJ7267427.1"/>
    <property type="molecule type" value="Genomic_DNA"/>
</dbReference>
<protein>
    <submittedName>
        <fullName evidence="2">Type II secretion system protein</fullName>
    </submittedName>
</protein>
<evidence type="ECO:0000256" key="1">
    <source>
        <dbReference type="SAM" id="Phobius"/>
    </source>
</evidence>
<dbReference type="RefSeq" id="WP_199494774.1">
    <property type="nucleotide sequence ID" value="NZ_JAEMOO010000008.1"/>
</dbReference>
<accession>A0ABS0Z409</accession>
<sequence length="266" mass="29381">MRAQRGFTLIELIIVIVLLAIVAGFSFQFIGIGALMFSTGAERLQTIEKSRFAIERLTREVRGAVPNSVRVSGQCLEFVPAKVAGVYYDTPIRPSSADEMTFVTFAGSSDEDNISWSLSGDERIFIYATRANFIYSDNPQRYAELASGYVSTSFENTLSLESSSQFAKESPLQRAYIGSPPVSFCLNAGNLYRVSGYGWQQTQPIPSGGFAPENLIAQDINMSTAVFDVEANNQQSNNIITLQLQFGEAAEEQVFYYREVHIPNAP</sequence>
<keyword evidence="1" id="KW-0472">Membrane</keyword>
<name>A0ABS0Z409_9GAMM</name>
<evidence type="ECO:0000313" key="3">
    <source>
        <dbReference type="Proteomes" id="UP000655994"/>
    </source>
</evidence>
<dbReference type="NCBIfam" id="TIGR02532">
    <property type="entry name" value="IV_pilin_GFxxxE"/>
    <property type="match status" value="1"/>
</dbReference>
<keyword evidence="3" id="KW-1185">Reference proteome</keyword>
<reference evidence="2 3" key="1">
    <citation type="submission" date="2020-09" db="EMBL/GenBank/DDBJ databases">
        <title>Draft Genomes of Bacterial Isolates from North Pond Shallow Sediments.</title>
        <authorList>
            <person name="Kiel Reese B."/>
            <person name="Mullis M."/>
            <person name="Weisend R.E."/>
        </authorList>
    </citation>
    <scope>NUCLEOTIDE SEQUENCE [LARGE SCALE GENOMIC DNA]</scope>
    <source>
        <strain evidence="2 3">KJE-3</strain>
    </source>
</reference>
<proteinExistence type="predicted"/>
<gene>
    <name evidence="2" type="ORF">JHC10_10825</name>
</gene>
<keyword evidence="1" id="KW-1133">Transmembrane helix</keyword>
<evidence type="ECO:0000313" key="2">
    <source>
        <dbReference type="EMBL" id="MBJ7267427.1"/>
    </source>
</evidence>
<keyword evidence="1" id="KW-0812">Transmembrane</keyword>
<dbReference type="Proteomes" id="UP000655994">
    <property type="component" value="Unassembled WGS sequence"/>
</dbReference>
<comment type="caution">
    <text evidence="2">The sequence shown here is derived from an EMBL/GenBank/DDBJ whole genome shotgun (WGS) entry which is preliminary data.</text>
</comment>